<evidence type="ECO:0000313" key="2">
    <source>
        <dbReference type="EMBL" id="RXH26293.1"/>
    </source>
</evidence>
<evidence type="ECO:0000313" key="3">
    <source>
        <dbReference type="Proteomes" id="UP000289546"/>
    </source>
</evidence>
<dbReference type="AlphaFoldDB" id="A0A4Q0S0C7"/>
<dbReference type="RefSeq" id="WP_164936287.1">
    <property type="nucleotide sequence ID" value="NZ_LBJQ01000082.1"/>
</dbReference>
<accession>A0A4Q0S0C7</accession>
<feature type="transmembrane region" description="Helical" evidence="1">
    <location>
        <begin position="34"/>
        <end position="53"/>
    </location>
</feature>
<reference evidence="2 3" key="1">
    <citation type="submission" date="2015-04" db="EMBL/GenBank/DDBJ databases">
        <title>Comparative genomics of rhizobia nodulating Arachis hypogaea in China.</title>
        <authorList>
            <person name="Li Y."/>
        </authorList>
    </citation>
    <scope>NUCLEOTIDE SEQUENCE [LARGE SCALE GENOMIC DNA]</scope>
    <source>
        <strain evidence="2 3">CCBAU 51757</strain>
    </source>
</reference>
<organism evidence="2 3">
    <name type="scientific">Bradyrhizobium nanningense</name>
    <dbReference type="NCBI Taxonomy" id="1325118"/>
    <lineage>
        <taxon>Bacteria</taxon>
        <taxon>Pseudomonadati</taxon>
        <taxon>Pseudomonadota</taxon>
        <taxon>Alphaproteobacteria</taxon>
        <taxon>Hyphomicrobiales</taxon>
        <taxon>Nitrobacteraceae</taxon>
        <taxon>Bradyrhizobium</taxon>
    </lineage>
</organism>
<name>A0A4Q0S0C7_9BRAD</name>
<evidence type="ECO:0000256" key="1">
    <source>
        <dbReference type="SAM" id="Phobius"/>
    </source>
</evidence>
<sequence>MRSGPIWVLLGFVVQVLAGVVPVKYPQYALLSDLIFWAATLFLVSIVAWWIWFNRHALKAGAKRLTGLQWLLLVGLGGLWLFGSMAVAAGAWMVWNGSSSTTVGAASIAPAAEDGPLRWFGNLEMFGGSAAGLNVHQLSFHGLNASQREVRLISAAIRSAIDGSEITLKVQAPDQLVAIDQINLVPSGAPIKLTAVMPKQGGFTADEFLASWSRFNFIARDDEREYRIPFNEAAIAPFFPGRVGPRVTKKQ</sequence>
<keyword evidence="1" id="KW-0812">Transmembrane</keyword>
<gene>
    <name evidence="2" type="ORF">XH99_20325</name>
</gene>
<comment type="caution">
    <text evidence="2">The sequence shown here is derived from an EMBL/GenBank/DDBJ whole genome shotgun (WGS) entry which is preliminary data.</text>
</comment>
<protein>
    <submittedName>
        <fullName evidence="2">Uncharacterized protein</fullName>
    </submittedName>
</protein>
<keyword evidence="3" id="KW-1185">Reference proteome</keyword>
<dbReference type="Proteomes" id="UP000289546">
    <property type="component" value="Unassembled WGS sequence"/>
</dbReference>
<keyword evidence="1" id="KW-0472">Membrane</keyword>
<proteinExistence type="predicted"/>
<feature type="transmembrane region" description="Helical" evidence="1">
    <location>
        <begin position="65"/>
        <end position="95"/>
    </location>
</feature>
<keyword evidence="1" id="KW-1133">Transmembrane helix</keyword>
<dbReference type="EMBL" id="LBJQ01000082">
    <property type="protein sequence ID" value="RXH26293.1"/>
    <property type="molecule type" value="Genomic_DNA"/>
</dbReference>